<accession>A0A372KN79</accession>
<dbReference type="EMBL" id="QVQZ01000003">
    <property type="protein sequence ID" value="RFU53751.1"/>
    <property type="molecule type" value="Genomic_DNA"/>
</dbReference>
<sequence length="81" mass="9016">MSNLFFYFYIFLQLQGLTWTAYCSAAIHPDLIYTGVASIQSRIQAKTESARENLRQGIFSPLSAAVSLEFIAVPASFRYGG</sequence>
<keyword evidence="4" id="KW-1185">Reference proteome</keyword>
<dbReference type="Proteomes" id="UP000262901">
    <property type="component" value="Unassembled WGS sequence"/>
</dbReference>
<evidence type="ECO:0000313" key="4">
    <source>
        <dbReference type="Proteomes" id="UP000264056"/>
    </source>
</evidence>
<evidence type="ECO:0000313" key="3">
    <source>
        <dbReference type="Proteomes" id="UP000262901"/>
    </source>
</evidence>
<evidence type="ECO:0000313" key="2">
    <source>
        <dbReference type="EMBL" id="RFU53751.1"/>
    </source>
</evidence>
<name>A0A372KN79_9STRE</name>
<dbReference type="Proteomes" id="UP000264056">
    <property type="component" value="Unassembled WGS sequence"/>
</dbReference>
<dbReference type="AlphaFoldDB" id="A0A372KN79"/>
<dbReference type="EMBL" id="QVQY01000051">
    <property type="protein sequence ID" value="RFU50044.1"/>
    <property type="molecule type" value="Genomic_DNA"/>
</dbReference>
<evidence type="ECO:0000313" key="1">
    <source>
        <dbReference type="EMBL" id="RFU50044.1"/>
    </source>
</evidence>
<organism evidence="2 3">
    <name type="scientific">Streptococcus chenjunshii</name>
    <dbReference type="NCBI Taxonomy" id="2173853"/>
    <lineage>
        <taxon>Bacteria</taxon>
        <taxon>Bacillati</taxon>
        <taxon>Bacillota</taxon>
        <taxon>Bacilli</taxon>
        <taxon>Lactobacillales</taxon>
        <taxon>Streptococcaceae</taxon>
        <taxon>Streptococcus</taxon>
    </lineage>
</organism>
<comment type="caution">
    <text evidence="2">The sequence shown here is derived from an EMBL/GenBank/DDBJ whole genome shotgun (WGS) entry which is preliminary data.</text>
</comment>
<reference evidence="1 4" key="1">
    <citation type="submission" date="2018-08" db="EMBL/GenBank/DDBJ databases">
        <title>Draft genome of Streptococcus sp .nov. Z2.</title>
        <authorList>
            <person name="Tian Z."/>
        </authorList>
    </citation>
    <scope>NUCLEOTIDE SEQUENCE [LARGE SCALE GENOMIC DNA]</scope>
    <source>
        <strain evidence="1 4">Z2</strain>
    </source>
</reference>
<reference evidence="2 3" key="2">
    <citation type="submission" date="2018-08" db="EMBL/GenBank/DDBJ databases">
        <title>Draft genome of Streptococcus sp. nov. Z1.</title>
        <authorList>
            <person name="Tian Z."/>
        </authorList>
    </citation>
    <scope>NUCLEOTIDE SEQUENCE [LARGE SCALE GENOMIC DNA]</scope>
    <source>
        <strain evidence="2">Z1</strain>
        <strain evidence="3">Z1(2018)</strain>
    </source>
</reference>
<gene>
    <name evidence="1" type="ORF">DDV22_10680</name>
    <name evidence="2" type="ORF">DDV23_02445</name>
</gene>
<proteinExistence type="predicted"/>
<protein>
    <submittedName>
        <fullName evidence="2">Uncharacterized protein</fullName>
    </submittedName>
</protein>